<dbReference type="Proteomes" id="UP001164746">
    <property type="component" value="Chromosome 1"/>
</dbReference>
<dbReference type="EMBL" id="CP111012">
    <property type="protein sequence ID" value="WAQ94507.1"/>
    <property type="molecule type" value="Genomic_DNA"/>
</dbReference>
<proteinExistence type="predicted"/>
<evidence type="ECO:0000313" key="2">
    <source>
        <dbReference type="Proteomes" id="UP001164746"/>
    </source>
</evidence>
<gene>
    <name evidence="1" type="ORF">MAR_006978</name>
</gene>
<organism evidence="1 2">
    <name type="scientific">Mya arenaria</name>
    <name type="common">Soft-shell clam</name>
    <dbReference type="NCBI Taxonomy" id="6604"/>
    <lineage>
        <taxon>Eukaryota</taxon>
        <taxon>Metazoa</taxon>
        <taxon>Spiralia</taxon>
        <taxon>Lophotrochozoa</taxon>
        <taxon>Mollusca</taxon>
        <taxon>Bivalvia</taxon>
        <taxon>Autobranchia</taxon>
        <taxon>Heteroconchia</taxon>
        <taxon>Euheterodonta</taxon>
        <taxon>Imparidentia</taxon>
        <taxon>Neoheterodontei</taxon>
        <taxon>Myida</taxon>
        <taxon>Myoidea</taxon>
        <taxon>Myidae</taxon>
        <taxon>Mya</taxon>
    </lineage>
</organism>
<evidence type="ECO:0000313" key="1">
    <source>
        <dbReference type="EMBL" id="WAQ94507.1"/>
    </source>
</evidence>
<sequence>MLNLRKLKIVFRTQQQAPQLMSTLLSQRDDLLTAYPDGSHFPLDYLELKNVRMLAEKFMRLVLVGIQSGHHLDYRFTECTIEGDIGDAQQPASSRYVTRICLEKMTVSAEAFRRLIRVLIDSGQNVIFKLTECTIDGNIGQQLEEVSNENAQKVVTQEPAFFDTQPIISLEKMTVPADVFTLLVPVMSCGHGLLFALIECTLEGEIIEEHVRVGNQTVLQVETQQPATSHNPSCIVLRKMTVSADMFRRLVIVVLQSEYKVGFQISGCTIEGDIRELHEKVGDQAALQAGHHVICTLTECKIEGDTKHLHENEGDQTALQVEAPQPASSGYITTIELKTVIVPAEVLRGLVSVVIQHEHRVCCELKNCTIEPVEEVRKLQVEMEDQPAIDVEGFSMCGQVWCIQFINN</sequence>
<name>A0ABY7DA33_MYAAR</name>
<keyword evidence="2" id="KW-1185">Reference proteome</keyword>
<protein>
    <submittedName>
        <fullName evidence="1">Uncharacterized protein</fullName>
    </submittedName>
</protein>
<reference evidence="1" key="1">
    <citation type="submission" date="2022-11" db="EMBL/GenBank/DDBJ databases">
        <title>Centuries of genome instability and evolution in soft-shell clam transmissible cancer (bioRxiv).</title>
        <authorList>
            <person name="Hart S.F.M."/>
            <person name="Yonemitsu M.A."/>
            <person name="Giersch R.M."/>
            <person name="Beal B.F."/>
            <person name="Arriagada G."/>
            <person name="Davis B.W."/>
            <person name="Ostrander E.A."/>
            <person name="Goff S.P."/>
            <person name="Metzger M.J."/>
        </authorList>
    </citation>
    <scope>NUCLEOTIDE SEQUENCE</scope>
    <source>
        <strain evidence="1">MELC-2E11</strain>
        <tissue evidence="1">Siphon/mantle</tissue>
    </source>
</reference>
<accession>A0ABY7DA33</accession>
<feature type="non-terminal residue" evidence="1">
    <location>
        <position position="408"/>
    </location>
</feature>